<dbReference type="EMBL" id="JAQZSM010000002">
    <property type="protein sequence ID" value="MDD7970214.1"/>
    <property type="molecule type" value="Genomic_DNA"/>
</dbReference>
<dbReference type="RefSeq" id="WP_274350796.1">
    <property type="nucleotide sequence ID" value="NZ_JAQZSM010000002.1"/>
</dbReference>
<sequence length="80" mass="8971">MIETGKLYTLITLEMGENGYHEVSQGVTFTKVEGSLVEIDGHTVLNLNSPMFHCVIDREAEKNHHEQAAKDSEINIQLTD</sequence>
<proteinExistence type="predicted"/>
<evidence type="ECO:0000313" key="2">
    <source>
        <dbReference type="Proteomes" id="UP001431784"/>
    </source>
</evidence>
<dbReference type="Proteomes" id="UP001431784">
    <property type="component" value="Unassembled WGS sequence"/>
</dbReference>
<comment type="caution">
    <text evidence="1">The sequence shown here is derived from an EMBL/GenBank/DDBJ whole genome shotgun (WGS) entry which is preliminary data.</text>
</comment>
<gene>
    <name evidence="1" type="ORF">PUT78_03795</name>
</gene>
<protein>
    <submittedName>
        <fullName evidence="1">Uncharacterized protein</fullName>
    </submittedName>
</protein>
<keyword evidence="2" id="KW-1185">Reference proteome</keyword>
<evidence type="ECO:0000313" key="1">
    <source>
        <dbReference type="EMBL" id="MDD7970214.1"/>
    </source>
</evidence>
<reference evidence="1" key="1">
    <citation type="submission" date="2023-02" db="EMBL/GenBank/DDBJ databases">
        <title>Description of Roseinatronobacter alkalisoli sp. nov., an alkaliphilic bacerium isolated from soda soil.</title>
        <authorList>
            <person name="Wei W."/>
        </authorList>
    </citation>
    <scope>NUCLEOTIDE SEQUENCE</scope>
    <source>
        <strain evidence="1">HJB301</strain>
    </source>
</reference>
<name>A0ABT5T522_9RHOB</name>
<organism evidence="1 2">
    <name type="scientific">Roseinatronobacter alkalisoli</name>
    <dbReference type="NCBI Taxonomy" id="3028235"/>
    <lineage>
        <taxon>Bacteria</taxon>
        <taxon>Pseudomonadati</taxon>
        <taxon>Pseudomonadota</taxon>
        <taxon>Alphaproteobacteria</taxon>
        <taxon>Rhodobacterales</taxon>
        <taxon>Paracoccaceae</taxon>
        <taxon>Roseinatronobacter</taxon>
    </lineage>
</organism>
<accession>A0ABT5T522</accession>